<feature type="compositionally biased region" description="Polar residues" evidence="2">
    <location>
        <begin position="1"/>
        <end position="11"/>
    </location>
</feature>
<feature type="coiled-coil region" evidence="1">
    <location>
        <begin position="112"/>
        <end position="139"/>
    </location>
</feature>
<gene>
    <name evidence="3" type="ORF">C1H46_037645</name>
</gene>
<dbReference type="EMBL" id="VIEB01001011">
    <property type="protein sequence ID" value="TQD76812.1"/>
    <property type="molecule type" value="Genomic_DNA"/>
</dbReference>
<feature type="region of interest" description="Disordered" evidence="2">
    <location>
        <begin position="160"/>
        <end position="201"/>
    </location>
</feature>
<comment type="caution">
    <text evidence="3">The sequence shown here is derived from an EMBL/GenBank/DDBJ whole genome shotgun (WGS) entry which is preliminary data.</text>
</comment>
<evidence type="ECO:0000256" key="2">
    <source>
        <dbReference type="SAM" id="MobiDB-lite"/>
    </source>
</evidence>
<dbReference type="Proteomes" id="UP000315295">
    <property type="component" value="Unassembled WGS sequence"/>
</dbReference>
<evidence type="ECO:0000256" key="1">
    <source>
        <dbReference type="SAM" id="Coils"/>
    </source>
</evidence>
<feature type="compositionally biased region" description="Basic and acidic residues" evidence="2">
    <location>
        <begin position="60"/>
        <end position="82"/>
    </location>
</feature>
<feature type="region of interest" description="Disordered" evidence="2">
    <location>
        <begin position="1"/>
        <end position="82"/>
    </location>
</feature>
<protein>
    <recommendedName>
        <fullName evidence="5">No apical meristem-associated C-terminal domain-containing protein</fullName>
    </recommendedName>
</protein>
<name>A0A540KS24_MALBA</name>
<feature type="compositionally biased region" description="Acidic residues" evidence="2">
    <location>
        <begin position="13"/>
        <end position="27"/>
    </location>
</feature>
<feature type="compositionally biased region" description="Basic residues" evidence="2">
    <location>
        <begin position="45"/>
        <end position="55"/>
    </location>
</feature>
<reference evidence="3 4" key="1">
    <citation type="journal article" date="2019" name="G3 (Bethesda)">
        <title>Sequencing of a Wild Apple (Malus baccata) Genome Unravels the Differences Between Cultivated and Wild Apple Species Regarding Disease Resistance and Cold Tolerance.</title>
        <authorList>
            <person name="Chen X."/>
        </authorList>
    </citation>
    <scope>NUCLEOTIDE SEQUENCE [LARGE SCALE GENOMIC DNA]</scope>
    <source>
        <strain evidence="4">cv. Shandingzi</strain>
        <tissue evidence="3">Leaves</tissue>
    </source>
</reference>
<dbReference type="AlphaFoldDB" id="A0A540KS24"/>
<proteinExistence type="predicted"/>
<evidence type="ECO:0008006" key="5">
    <source>
        <dbReference type="Google" id="ProtNLM"/>
    </source>
</evidence>
<feature type="compositionally biased region" description="Polar residues" evidence="2">
    <location>
        <begin position="28"/>
        <end position="43"/>
    </location>
</feature>
<evidence type="ECO:0000313" key="3">
    <source>
        <dbReference type="EMBL" id="TQD76812.1"/>
    </source>
</evidence>
<evidence type="ECO:0000313" key="4">
    <source>
        <dbReference type="Proteomes" id="UP000315295"/>
    </source>
</evidence>
<feature type="compositionally biased region" description="Polar residues" evidence="2">
    <location>
        <begin position="176"/>
        <end position="201"/>
    </location>
</feature>
<accession>A0A540KS24</accession>
<keyword evidence="1" id="KW-0175">Coiled coil</keyword>
<organism evidence="3 4">
    <name type="scientific">Malus baccata</name>
    <name type="common">Siberian crab apple</name>
    <name type="synonym">Pyrus baccata</name>
    <dbReference type="NCBI Taxonomy" id="106549"/>
    <lineage>
        <taxon>Eukaryota</taxon>
        <taxon>Viridiplantae</taxon>
        <taxon>Streptophyta</taxon>
        <taxon>Embryophyta</taxon>
        <taxon>Tracheophyta</taxon>
        <taxon>Spermatophyta</taxon>
        <taxon>Magnoliopsida</taxon>
        <taxon>eudicotyledons</taxon>
        <taxon>Gunneridae</taxon>
        <taxon>Pentapetalae</taxon>
        <taxon>rosids</taxon>
        <taxon>fabids</taxon>
        <taxon>Rosales</taxon>
        <taxon>Rosaceae</taxon>
        <taxon>Amygdaloideae</taxon>
        <taxon>Maleae</taxon>
        <taxon>Malus</taxon>
    </lineage>
</organism>
<sequence>MHGIDLQSSPESDMAEQEADTFEDTEWTPEQVSETQPTRQSLKPQGKKASKKKGSSSKNDYTKYMEELTRQGELNMAREKARDEEKVAAMTAIIAATRARDVATERQREIVNRENELVREALHRENEMLREERMAQADRDTMSKSLIGLSPNSKYFWTSEKKDVMRRRRARDMETSQRGSSYTNHGIQDPSTTYPNSRDFV</sequence>
<keyword evidence="4" id="KW-1185">Reference proteome</keyword>